<evidence type="ECO:0000259" key="6">
    <source>
        <dbReference type="Pfam" id="PF00520"/>
    </source>
</evidence>
<dbReference type="InterPro" id="IPR050818">
    <property type="entry name" value="KCNH_animal-type"/>
</dbReference>
<dbReference type="AlphaFoldDB" id="A0A061SE05"/>
<comment type="subcellular location">
    <subcellularLocation>
        <location evidence="1">Membrane</location>
        <topology evidence="1">Multi-pass membrane protein</topology>
    </subcellularLocation>
</comment>
<evidence type="ECO:0000256" key="1">
    <source>
        <dbReference type="ARBA" id="ARBA00004141"/>
    </source>
</evidence>
<name>A0A061SE05_9CHLO</name>
<dbReference type="GO" id="GO:0005249">
    <property type="term" value="F:voltage-gated potassium channel activity"/>
    <property type="evidence" value="ECO:0007669"/>
    <property type="project" value="TreeGrafter"/>
</dbReference>
<evidence type="ECO:0000256" key="2">
    <source>
        <dbReference type="ARBA" id="ARBA00022692"/>
    </source>
</evidence>
<dbReference type="InterPro" id="IPR005821">
    <property type="entry name" value="Ion_trans_dom"/>
</dbReference>
<feature type="transmembrane region" description="Helical" evidence="5">
    <location>
        <begin position="121"/>
        <end position="141"/>
    </location>
</feature>
<dbReference type="PANTHER" id="PTHR10217">
    <property type="entry name" value="VOLTAGE AND LIGAND GATED POTASSIUM CHANNEL"/>
    <property type="match status" value="1"/>
</dbReference>
<evidence type="ECO:0000256" key="5">
    <source>
        <dbReference type="SAM" id="Phobius"/>
    </source>
</evidence>
<evidence type="ECO:0000256" key="4">
    <source>
        <dbReference type="ARBA" id="ARBA00023136"/>
    </source>
</evidence>
<dbReference type="SUPFAM" id="SSF81324">
    <property type="entry name" value="Voltage-gated potassium channels"/>
    <property type="match status" value="1"/>
</dbReference>
<keyword evidence="3 5" id="KW-1133">Transmembrane helix</keyword>
<dbReference type="GO" id="GO:0005886">
    <property type="term" value="C:plasma membrane"/>
    <property type="evidence" value="ECO:0007669"/>
    <property type="project" value="TreeGrafter"/>
</dbReference>
<feature type="transmembrane region" description="Helical" evidence="5">
    <location>
        <begin position="47"/>
        <end position="66"/>
    </location>
</feature>
<feature type="non-terminal residue" evidence="7">
    <location>
        <position position="142"/>
    </location>
</feature>
<dbReference type="EMBL" id="GBEZ01001590">
    <property type="protein sequence ID" value="JAC83397.1"/>
    <property type="molecule type" value="Transcribed_RNA"/>
</dbReference>
<proteinExistence type="predicted"/>
<accession>A0A061SE05</accession>
<keyword evidence="4 5" id="KW-0472">Membrane</keyword>
<gene>
    <name evidence="7" type="ORF">TSPGSL018_3453</name>
</gene>
<evidence type="ECO:0000256" key="3">
    <source>
        <dbReference type="ARBA" id="ARBA00022989"/>
    </source>
</evidence>
<feature type="domain" description="Ion transport" evidence="6">
    <location>
        <begin position="45"/>
        <end position="137"/>
    </location>
</feature>
<organism evidence="7">
    <name type="scientific">Tetraselmis sp. GSL018</name>
    <dbReference type="NCBI Taxonomy" id="582737"/>
    <lineage>
        <taxon>Eukaryota</taxon>
        <taxon>Viridiplantae</taxon>
        <taxon>Chlorophyta</taxon>
        <taxon>core chlorophytes</taxon>
        <taxon>Chlorodendrophyceae</taxon>
        <taxon>Chlorodendrales</taxon>
        <taxon>Chlorodendraceae</taxon>
        <taxon>Tetraselmis</taxon>
    </lineage>
</organism>
<keyword evidence="2 5" id="KW-0812">Transmembrane</keyword>
<reference evidence="7" key="1">
    <citation type="submission" date="2014-05" db="EMBL/GenBank/DDBJ databases">
        <title>The transcriptome of the halophilic microalga Tetraselmis sp. GSL018 isolated from the Great Salt Lake, Utah.</title>
        <authorList>
            <person name="Jinkerson R.E."/>
            <person name="D'Adamo S."/>
            <person name="Posewitz M.C."/>
        </authorList>
    </citation>
    <scope>NUCLEOTIDE SEQUENCE</scope>
    <source>
        <strain evidence="7">GSL018</strain>
    </source>
</reference>
<protein>
    <recommendedName>
        <fullName evidence="6">Ion transport domain-containing protein</fullName>
    </recommendedName>
</protein>
<sequence>MQRNEYMKNHWRDMVPDTATGVAVFFLRAAFWGPYYPSARNRLRWDFFVIAATCWVALYSPFVVCFSQEVSENRRLLLSLEVLVCLIFTADIFVNARTVFYGPRGQLVTDGPKIAEHYARSWFLVDLVAANPLVVVLPFLVG</sequence>
<dbReference type="Pfam" id="PF00520">
    <property type="entry name" value="Ion_trans"/>
    <property type="match status" value="1"/>
</dbReference>
<dbReference type="GO" id="GO:0042391">
    <property type="term" value="P:regulation of membrane potential"/>
    <property type="evidence" value="ECO:0007669"/>
    <property type="project" value="TreeGrafter"/>
</dbReference>
<feature type="transmembrane region" description="Helical" evidence="5">
    <location>
        <begin position="78"/>
        <end position="101"/>
    </location>
</feature>
<feature type="transmembrane region" description="Helical" evidence="5">
    <location>
        <begin position="14"/>
        <end position="35"/>
    </location>
</feature>
<evidence type="ECO:0000313" key="7">
    <source>
        <dbReference type="EMBL" id="JAC83397.1"/>
    </source>
</evidence>
<dbReference type="PANTHER" id="PTHR10217:SF435">
    <property type="entry name" value="POTASSIUM VOLTAGE-GATED CHANNEL PROTEIN EAG"/>
    <property type="match status" value="1"/>
</dbReference>